<dbReference type="Pfam" id="PF09424">
    <property type="entry name" value="YqeY"/>
    <property type="match status" value="1"/>
</dbReference>
<dbReference type="Gene3D" id="1.10.10.410">
    <property type="match status" value="1"/>
</dbReference>
<proteinExistence type="predicted"/>
<dbReference type="InterPro" id="IPR019004">
    <property type="entry name" value="YqeY/Aim41"/>
</dbReference>
<gene>
    <name evidence="1" type="ORF">A2831_00820</name>
</gene>
<dbReference type="STRING" id="1802668.A2831_00820"/>
<dbReference type="Proteomes" id="UP000177507">
    <property type="component" value="Unassembled WGS sequence"/>
</dbReference>
<evidence type="ECO:0000313" key="1">
    <source>
        <dbReference type="EMBL" id="OGN04548.1"/>
    </source>
</evidence>
<dbReference type="PANTHER" id="PTHR28055">
    <property type="entry name" value="ALTERED INHERITANCE OF MITOCHONDRIA PROTEIN 41, MITOCHONDRIAL"/>
    <property type="match status" value="1"/>
</dbReference>
<dbReference type="SUPFAM" id="SSF89095">
    <property type="entry name" value="GatB/YqeY motif"/>
    <property type="match status" value="1"/>
</dbReference>
<protein>
    <recommendedName>
        <fullName evidence="3">Glutamyl-tRNA amidotransferase</fullName>
    </recommendedName>
</protein>
<organism evidence="1 2">
    <name type="scientific">Candidatus Yanofskybacteria bacterium RIFCSPHIGHO2_01_FULL_44_17</name>
    <dbReference type="NCBI Taxonomy" id="1802668"/>
    <lineage>
        <taxon>Bacteria</taxon>
        <taxon>Candidatus Yanofskyibacteriota</taxon>
    </lineage>
</organism>
<dbReference type="AlphaFoldDB" id="A0A1F8EVK8"/>
<evidence type="ECO:0008006" key="3">
    <source>
        <dbReference type="Google" id="ProtNLM"/>
    </source>
</evidence>
<accession>A0A1F8EVK8</accession>
<dbReference type="Gene3D" id="1.10.1510.10">
    <property type="entry name" value="Uncharacterised protein YqeY/AIM41 PF09424, N-terminal domain"/>
    <property type="match status" value="1"/>
</dbReference>
<evidence type="ECO:0000313" key="2">
    <source>
        <dbReference type="Proteomes" id="UP000177507"/>
    </source>
</evidence>
<name>A0A1F8EVK8_9BACT</name>
<sequence length="162" mass="17972">MLKEQLQKDLMASLKSGDQVKRLVLGMLMTAVKSRELNKRQQLSKSISDAVELEKQSQLTGEELSEVIAGETKKRKESVEQFRAGGREELAQKEKAEMDILMTYMPEQISEDEIRTEVKKTIAELGASGVKDMGKVIGSVMSKIKGRADGGTVSKITKELLQ</sequence>
<dbReference type="InterPro" id="IPR023168">
    <property type="entry name" value="GatB_Yqey_C_2"/>
</dbReference>
<reference evidence="1 2" key="1">
    <citation type="journal article" date="2016" name="Nat. Commun.">
        <title>Thousands of microbial genomes shed light on interconnected biogeochemical processes in an aquifer system.</title>
        <authorList>
            <person name="Anantharaman K."/>
            <person name="Brown C.T."/>
            <person name="Hug L.A."/>
            <person name="Sharon I."/>
            <person name="Castelle C.J."/>
            <person name="Probst A.J."/>
            <person name="Thomas B.C."/>
            <person name="Singh A."/>
            <person name="Wilkins M.J."/>
            <person name="Karaoz U."/>
            <person name="Brodie E.L."/>
            <person name="Williams K.H."/>
            <person name="Hubbard S.S."/>
            <person name="Banfield J.F."/>
        </authorList>
    </citation>
    <scope>NUCLEOTIDE SEQUENCE [LARGE SCALE GENOMIC DNA]</scope>
</reference>
<dbReference type="GO" id="GO:0016884">
    <property type="term" value="F:carbon-nitrogen ligase activity, with glutamine as amido-N-donor"/>
    <property type="evidence" value="ECO:0007669"/>
    <property type="project" value="InterPro"/>
</dbReference>
<dbReference type="EMBL" id="MGJI01000019">
    <property type="protein sequence ID" value="OGN04548.1"/>
    <property type="molecule type" value="Genomic_DNA"/>
</dbReference>
<dbReference type="InterPro" id="IPR042184">
    <property type="entry name" value="YqeY/Aim41_N"/>
</dbReference>
<dbReference type="PANTHER" id="PTHR28055:SF1">
    <property type="entry name" value="ALTERED INHERITANCE OF MITOCHONDRIA PROTEIN 41, MITOCHONDRIAL"/>
    <property type="match status" value="1"/>
</dbReference>
<comment type="caution">
    <text evidence="1">The sequence shown here is derived from an EMBL/GenBank/DDBJ whole genome shotgun (WGS) entry which is preliminary data.</text>
</comment>
<dbReference type="InterPro" id="IPR003789">
    <property type="entry name" value="Asn/Gln_tRNA_amidoTrase-B-like"/>
</dbReference>